<keyword evidence="3" id="KW-0731">Sigma factor</keyword>
<dbReference type="RefSeq" id="WP_358346911.1">
    <property type="nucleotide sequence ID" value="NZ_JBEZFP010000001.1"/>
</dbReference>
<protein>
    <submittedName>
        <fullName evidence="9">SigE family RNA polymerase sigma factor</fullName>
    </submittedName>
</protein>
<gene>
    <name evidence="9" type="ORF">AB0C36_00260</name>
</gene>
<evidence type="ECO:0000256" key="1">
    <source>
        <dbReference type="ARBA" id="ARBA00010641"/>
    </source>
</evidence>
<feature type="domain" description="RNA polymerase sigma factor 70 region 4 type 2" evidence="8">
    <location>
        <begin position="103"/>
        <end position="155"/>
    </location>
</feature>
<feature type="domain" description="RNA polymerase sigma-70 region 2" evidence="7">
    <location>
        <begin position="19"/>
        <end position="78"/>
    </location>
</feature>
<organism evidence="9 10">
    <name type="scientific">Streptodolium elevatio</name>
    <dbReference type="NCBI Taxonomy" id="3157996"/>
    <lineage>
        <taxon>Bacteria</taxon>
        <taxon>Bacillati</taxon>
        <taxon>Actinomycetota</taxon>
        <taxon>Actinomycetes</taxon>
        <taxon>Kitasatosporales</taxon>
        <taxon>Streptomycetaceae</taxon>
        <taxon>Streptodolium</taxon>
    </lineage>
</organism>
<comment type="similarity">
    <text evidence="1">Belongs to the sigma-70 factor family. ECF subfamily.</text>
</comment>
<evidence type="ECO:0000256" key="6">
    <source>
        <dbReference type="SAM" id="MobiDB-lite"/>
    </source>
</evidence>
<keyword evidence="10" id="KW-1185">Reference proteome</keyword>
<accession>A0ABV3D850</accession>
<evidence type="ECO:0000259" key="7">
    <source>
        <dbReference type="Pfam" id="PF04542"/>
    </source>
</evidence>
<dbReference type="Pfam" id="PF08281">
    <property type="entry name" value="Sigma70_r4_2"/>
    <property type="match status" value="1"/>
</dbReference>
<dbReference type="InterPro" id="IPR039425">
    <property type="entry name" value="RNA_pol_sigma-70-like"/>
</dbReference>
<dbReference type="InterPro" id="IPR036388">
    <property type="entry name" value="WH-like_DNA-bd_sf"/>
</dbReference>
<sequence>MSPDEAAQFHEFVQARWARLVRTAYLLTGDHGEAEDLAQNTLVRVYGAWHRVQSADSPDAYLRRMLVNANAARFRKKRITQLLGAEAPERGEADSADRIGQRDALMRALAQLPPKQRAAVVLRYWDDLPETEVAEILGCSVGTVKSQASKGLAKLRADPGLDGPQWHSSPHENSEELVHDRS</sequence>
<keyword evidence="4" id="KW-0238">DNA-binding</keyword>
<dbReference type="SUPFAM" id="SSF88946">
    <property type="entry name" value="Sigma2 domain of RNA polymerase sigma factors"/>
    <property type="match status" value="1"/>
</dbReference>
<dbReference type="NCBIfam" id="TIGR02983">
    <property type="entry name" value="SigE-fam_strep"/>
    <property type="match status" value="1"/>
</dbReference>
<name>A0ABV3D850_9ACTN</name>
<dbReference type="InterPro" id="IPR014284">
    <property type="entry name" value="RNA_pol_sigma-70_dom"/>
</dbReference>
<dbReference type="CDD" id="cd06171">
    <property type="entry name" value="Sigma70_r4"/>
    <property type="match status" value="1"/>
</dbReference>
<reference evidence="9 10" key="1">
    <citation type="submission" date="2024-06" db="EMBL/GenBank/DDBJ databases">
        <title>The Natural Products Discovery Center: Release of the First 8490 Sequenced Strains for Exploring Actinobacteria Biosynthetic Diversity.</title>
        <authorList>
            <person name="Kalkreuter E."/>
            <person name="Kautsar S.A."/>
            <person name="Yang D."/>
            <person name="Bader C.D."/>
            <person name="Teijaro C.N."/>
            <person name="Fluegel L."/>
            <person name="Davis C.M."/>
            <person name="Simpson J.R."/>
            <person name="Lauterbach L."/>
            <person name="Steele A.D."/>
            <person name="Gui C."/>
            <person name="Meng S."/>
            <person name="Li G."/>
            <person name="Viehrig K."/>
            <person name="Ye F."/>
            <person name="Su P."/>
            <person name="Kiefer A.F."/>
            <person name="Nichols A."/>
            <person name="Cepeda A.J."/>
            <person name="Yan W."/>
            <person name="Fan B."/>
            <person name="Jiang Y."/>
            <person name="Adhikari A."/>
            <person name="Zheng C.-J."/>
            <person name="Schuster L."/>
            <person name="Cowan T.M."/>
            <person name="Smanski M.J."/>
            <person name="Chevrette M.G."/>
            <person name="De Carvalho L.P.S."/>
            <person name="Shen B."/>
        </authorList>
    </citation>
    <scope>NUCLEOTIDE SEQUENCE [LARGE SCALE GENOMIC DNA]</scope>
    <source>
        <strain evidence="9 10">NPDC048946</strain>
    </source>
</reference>
<dbReference type="InterPro" id="IPR013324">
    <property type="entry name" value="RNA_pol_sigma_r3/r4-like"/>
</dbReference>
<keyword evidence="5" id="KW-0804">Transcription</keyword>
<dbReference type="PANTHER" id="PTHR43133:SF50">
    <property type="entry name" value="ECF RNA POLYMERASE SIGMA FACTOR SIGM"/>
    <property type="match status" value="1"/>
</dbReference>
<evidence type="ECO:0000256" key="4">
    <source>
        <dbReference type="ARBA" id="ARBA00023125"/>
    </source>
</evidence>
<keyword evidence="2" id="KW-0805">Transcription regulation</keyword>
<dbReference type="Pfam" id="PF04542">
    <property type="entry name" value="Sigma70_r2"/>
    <property type="match status" value="1"/>
</dbReference>
<dbReference type="InterPro" id="IPR007627">
    <property type="entry name" value="RNA_pol_sigma70_r2"/>
</dbReference>
<evidence type="ECO:0000313" key="10">
    <source>
        <dbReference type="Proteomes" id="UP001551482"/>
    </source>
</evidence>
<dbReference type="InterPro" id="IPR013249">
    <property type="entry name" value="RNA_pol_sigma70_r4_t2"/>
</dbReference>
<dbReference type="NCBIfam" id="TIGR02937">
    <property type="entry name" value="sigma70-ECF"/>
    <property type="match status" value="1"/>
</dbReference>
<dbReference type="Gene3D" id="1.10.1740.10">
    <property type="match status" value="1"/>
</dbReference>
<evidence type="ECO:0000313" key="9">
    <source>
        <dbReference type="EMBL" id="MEU8131921.1"/>
    </source>
</evidence>
<evidence type="ECO:0000259" key="8">
    <source>
        <dbReference type="Pfam" id="PF08281"/>
    </source>
</evidence>
<dbReference type="Proteomes" id="UP001551482">
    <property type="component" value="Unassembled WGS sequence"/>
</dbReference>
<evidence type="ECO:0000256" key="5">
    <source>
        <dbReference type="ARBA" id="ARBA00023163"/>
    </source>
</evidence>
<feature type="compositionally biased region" description="Basic and acidic residues" evidence="6">
    <location>
        <begin position="169"/>
        <end position="182"/>
    </location>
</feature>
<proteinExistence type="inferred from homology"/>
<evidence type="ECO:0000256" key="3">
    <source>
        <dbReference type="ARBA" id="ARBA00023082"/>
    </source>
</evidence>
<dbReference type="SUPFAM" id="SSF88659">
    <property type="entry name" value="Sigma3 and sigma4 domains of RNA polymerase sigma factors"/>
    <property type="match status" value="1"/>
</dbReference>
<dbReference type="Gene3D" id="1.10.10.10">
    <property type="entry name" value="Winged helix-like DNA-binding domain superfamily/Winged helix DNA-binding domain"/>
    <property type="match status" value="1"/>
</dbReference>
<dbReference type="PANTHER" id="PTHR43133">
    <property type="entry name" value="RNA POLYMERASE ECF-TYPE SIGMA FACTO"/>
    <property type="match status" value="1"/>
</dbReference>
<feature type="region of interest" description="Disordered" evidence="6">
    <location>
        <begin position="155"/>
        <end position="182"/>
    </location>
</feature>
<dbReference type="EMBL" id="JBEZFP010000001">
    <property type="protein sequence ID" value="MEU8131921.1"/>
    <property type="molecule type" value="Genomic_DNA"/>
</dbReference>
<dbReference type="InterPro" id="IPR013325">
    <property type="entry name" value="RNA_pol_sigma_r2"/>
</dbReference>
<dbReference type="InterPro" id="IPR014325">
    <property type="entry name" value="RNA_pol_sigma-E_actinobac"/>
</dbReference>
<evidence type="ECO:0000256" key="2">
    <source>
        <dbReference type="ARBA" id="ARBA00023015"/>
    </source>
</evidence>
<comment type="caution">
    <text evidence="9">The sequence shown here is derived from an EMBL/GenBank/DDBJ whole genome shotgun (WGS) entry which is preliminary data.</text>
</comment>